<evidence type="ECO:0000256" key="5">
    <source>
        <dbReference type="SAM" id="Phobius"/>
    </source>
</evidence>
<dbReference type="Pfam" id="PF01699">
    <property type="entry name" value="Na_Ca_ex"/>
    <property type="match status" value="2"/>
</dbReference>
<feature type="transmembrane region" description="Helical" evidence="5">
    <location>
        <begin position="191"/>
        <end position="212"/>
    </location>
</feature>
<name>A0ABP8WXY4_9ACTN</name>
<dbReference type="RefSeq" id="WP_345519901.1">
    <property type="nucleotide sequence ID" value="NZ_BAABKM010000002.1"/>
</dbReference>
<dbReference type="EMBL" id="BAABKM010000002">
    <property type="protein sequence ID" value="GAA4696576.1"/>
    <property type="molecule type" value="Genomic_DNA"/>
</dbReference>
<feature type="transmembrane region" description="Helical" evidence="5">
    <location>
        <begin position="20"/>
        <end position="40"/>
    </location>
</feature>
<accession>A0ABP8WXY4</accession>
<dbReference type="InterPro" id="IPR044880">
    <property type="entry name" value="NCX_ion-bd_dom_sf"/>
</dbReference>
<protein>
    <submittedName>
        <fullName evidence="7">Sodium/hydrogen exchanger</fullName>
    </submittedName>
</protein>
<keyword evidence="3 5" id="KW-1133">Transmembrane helix</keyword>
<feature type="transmembrane region" description="Helical" evidence="5">
    <location>
        <begin position="87"/>
        <end position="106"/>
    </location>
</feature>
<sequence>MCSLVGVVVHFLGPVVPVQLAVIFLGIGLIGAAFMLAWAADAGEAVFSGGLVLAVVALVTVLPEFVIEIRFAFIQAAELVTANLTGATRLLLAGAVSLPLVVLMLAHARGDEAAPVRLADNRRLELGVLLVTAVFAIQFTIRGNLSVFESVVLITLYVLYTRRVQGTHGEEAGAVGVAAGLVALSGRRRQLAIIGLIVGPGLVVLLVANPFADALLATGASVGIDPYLLIQSVVPIATESPEFVVVAVLIANHRPAQGMALFLASSVSQWTLGLGALPVAYLAGGGGPVMPLAPREQVELAFTIAMTLFVVAALATMQPQRIDALMVTTIFVAQVVYPVVVLRVAATFVLFVFAIDLLVHRRRTVRPMLRAVWGRRQSARP</sequence>
<feature type="domain" description="Sodium/calcium exchanger membrane region" evidence="6">
    <location>
        <begin position="195"/>
        <end position="337"/>
    </location>
</feature>
<feature type="transmembrane region" description="Helical" evidence="5">
    <location>
        <begin position="46"/>
        <end position="67"/>
    </location>
</feature>
<evidence type="ECO:0000256" key="2">
    <source>
        <dbReference type="ARBA" id="ARBA00022692"/>
    </source>
</evidence>
<reference evidence="8" key="1">
    <citation type="journal article" date="2019" name="Int. J. Syst. Evol. Microbiol.">
        <title>The Global Catalogue of Microorganisms (GCM) 10K type strain sequencing project: providing services to taxonomists for standard genome sequencing and annotation.</title>
        <authorList>
            <consortium name="The Broad Institute Genomics Platform"/>
            <consortium name="The Broad Institute Genome Sequencing Center for Infectious Disease"/>
            <person name="Wu L."/>
            <person name="Ma J."/>
        </authorList>
    </citation>
    <scope>NUCLEOTIDE SEQUENCE [LARGE SCALE GENOMIC DNA]</scope>
    <source>
        <strain evidence="8">JCM 18531</strain>
    </source>
</reference>
<gene>
    <name evidence="7" type="ORF">GCM10023349_10170</name>
</gene>
<keyword evidence="8" id="KW-1185">Reference proteome</keyword>
<evidence type="ECO:0000256" key="3">
    <source>
        <dbReference type="ARBA" id="ARBA00022989"/>
    </source>
</evidence>
<feature type="transmembrane region" description="Helical" evidence="5">
    <location>
        <begin position="267"/>
        <end position="286"/>
    </location>
</feature>
<feature type="transmembrane region" description="Helical" evidence="5">
    <location>
        <begin position="335"/>
        <end position="359"/>
    </location>
</feature>
<feature type="domain" description="Sodium/calcium exchanger membrane region" evidence="6">
    <location>
        <begin position="22"/>
        <end position="161"/>
    </location>
</feature>
<evidence type="ECO:0000313" key="7">
    <source>
        <dbReference type="EMBL" id="GAA4696576.1"/>
    </source>
</evidence>
<evidence type="ECO:0000256" key="1">
    <source>
        <dbReference type="ARBA" id="ARBA00004141"/>
    </source>
</evidence>
<feature type="transmembrane region" description="Helical" evidence="5">
    <location>
        <begin position="298"/>
        <end position="315"/>
    </location>
</feature>
<proteinExistence type="predicted"/>
<evidence type="ECO:0000313" key="8">
    <source>
        <dbReference type="Proteomes" id="UP001499974"/>
    </source>
</evidence>
<dbReference type="InterPro" id="IPR004837">
    <property type="entry name" value="NaCa_Exmemb"/>
</dbReference>
<organism evidence="7 8">
    <name type="scientific">Nocardioides conyzicola</name>
    <dbReference type="NCBI Taxonomy" id="1651781"/>
    <lineage>
        <taxon>Bacteria</taxon>
        <taxon>Bacillati</taxon>
        <taxon>Actinomycetota</taxon>
        <taxon>Actinomycetes</taxon>
        <taxon>Propionibacteriales</taxon>
        <taxon>Nocardioidaceae</taxon>
        <taxon>Nocardioides</taxon>
    </lineage>
</organism>
<evidence type="ECO:0000256" key="4">
    <source>
        <dbReference type="ARBA" id="ARBA00023136"/>
    </source>
</evidence>
<comment type="subcellular location">
    <subcellularLocation>
        <location evidence="1">Membrane</location>
        <topology evidence="1">Multi-pass membrane protein</topology>
    </subcellularLocation>
</comment>
<comment type="caution">
    <text evidence="7">The sequence shown here is derived from an EMBL/GenBank/DDBJ whole genome shotgun (WGS) entry which is preliminary data.</text>
</comment>
<keyword evidence="2 5" id="KW-0812">Transmembrane</keyword>
<dbReference type="Gene3D" id="1.20.1420.30">
    <property type="entry name" value="NCX, central ion-binding region"/>
    <property type="match status" value="1"/>
</dbReference>
<dbReference type="Proteomes" id="UP001499974">
    <property type="component" value="Unassembled WGS sequence"/>
</dbReference>
<evidence type="ECO:0000259" key="6">
    <source>
        <dbReference type="Pfam" id="PF01699"/>
    </source>
</evidence>
<keyword evidence="4 5" id="KW-0472">Membrane</keyword>